<gene>
    <name evidence="1" type="ORF">IC235_07900</name>
</gene>
<proteinExistence type="predicted"/>
<keyword evidence="2" id="KW-1185">Reference proteome</keyword>
<dbReference type="AlphaFoldDB" id="A0A927GJ58"/>
<evidence type="ECO:0000313" key="1">
    <source>
        <dbReference type="EMBL" id="MBD2767814.1"/>
    </source>
</evidence>
<sequence length="83" mass="9027">MAVHKLVFPDEANYLLFLKIAEAAGFEISEDGTVSKKPSTVLSAENRQHHLSVIAAGGSGTSILDPLAWQHEQRADRDLPSRS</sequence>
<dbReference type="EMBL" id="JACXAD010000007">
    <property type="protein sequence ID" value="MBD2767814.1"/>
    <property type="molecule type" value="Genomic_DNA"/>
</dbReference>
<organism evidence="1 2">
    <name type="scientific">Hymenobacter montanus</name>
    <dbReference type="NCBI Taxonomy" id="2771359"/>
    <lineage>
        <taxon>Bacteria</taxon>
        <taxon>Pseudomonadati</taxon>
        <taxon>Bacteroidota</taxon>
        <taxon>Cytophagia</taxon>
        <taxon>Cytophagales</taxon>
        <taxon>Hymenobacteraceae</taxon>
        <taxon>Hymenobacter</taxon>
    </lineage>
</organism>
<name>A0A927GJ58_9BACT</name>
<dbReference type="RefSeq" id="WP_191004635.1">
    <property type="nucleotide sequence ID" value="NZ_JACXAD010000007.1"/>
</dbReference>
<accession>A0A927GJ58</accession>
<protein>
    <submittedName>
        <fullName evidence="1">Uncharacterized protein</fullName>
    </submittedName>
</protein>
<reference evidence="1" key="1">
    <citation type="submission" date="2020-09" db="EMBL/GenBank/DDBJ databases">
        <authorList>
            <person name="Kim M.K."/>
        </authorList>
    </citation>
    <scope>NUCLEOTIDE SEQUENCE</scope>
    <source>
        <strain evidence="1">BT664</strain>
    </source>
</reference>
<comment type="caution">
    <text evidence="1">The sequence shown here is derived from an EMBL/GenBank/DDBJ whole genome shotgun (WGS) entry which is preliminary data.</text>
</comment>
<dbReference type="Proteomes" id="UP000612233">
    <property type="component" value="Unassembled WGS sequence"/>
</dbReference>
<evidence type="ECO:0000313" key="2">
    <source>
        <dbReference type="Proteomes" id="UP000612233"/>
    </source>
</evidence>